<evidence type="ECO:0000313" key="1">
    <source>
        <dbReference type="EMBL" id="KXT06040.1"/>
    </source>
</evidence>
<sequence>MFTALIVGKFRTALGFDPRVDGDERKFMPLVRWHSPSVIGTLWTIEPVVASYIMRGNSTNVEHALQRYQEELVCIEPMSMTTQLTKSMPGNELRGRWAGWILWRDAIDNGGYTDAACMSCNVSSTLFGFSTQTEKGKLIHFVMTPGTVTFISSYARNMAMNLDVTTSLRTDDSTKLNIQPRADTNRATSLKLFGNGSMQVCGSPSDVELLVRAAFSIVKRALETEPYEFLKTMRQLKSFGN</sequence>
<name>A0A139HU97_9PEZI</name>
<gene>
    <name evidence="1" type="ORF">AC578_1284</name>
</gene>
<dbReference type="Proteomes" id="UP000070133">
    <property type="component" value="Unassembled WGS sequence"/>
</dbReference>
<reference evidence="1 2" key="1">
    <citation type="submission" date="2015-07" db="EMBL/GenBank/DDBJ databases">
        <title>Comparative genomics of the Sigatoka disease complex on banana suggests a link between parallel evolutionary changes in Pseudocercospora fijiensis and Pseudocercospora eumusae and increased virulence on the banana host.</title>
        <authorList>
            <person name="Chang T.-C."/>
            <person name="Salvucci A."/>
            <person name="Crous P.W."/>
            <person name="Stergiopoulos I."/>
        </authorList>
    </citation>
    <scope>NUCLEOTIDE SEQUENCE [LARGE SCALE GENOMIC DNA]</scope>
    <source>
        <strain evidence="1 2">CBS 114824</strain>
    </source>
</reference>
<organism evidence="1 2">
    <name type="scientific">Pseudocercospora eumusae</name>
    <dbReference type="NCBI Taxonomy" id="321146"/>
    <lineage>
        <taxon>Eukaryota</taxon>
        <taxon>Fungi</taxon>
        <taxon>Dikarya</taxon>
        <taxon>Ascomycota</taxon>
        <taxon>Pezizomycotina</taxon>
        <taxon>Dothideomycetes</taxon>
        <taxon>Dothideomycetidae</taxon>
        <taxon>Mycosphaerellales</taxon>
        <taxon>Mycosphaerellaceae</taxon>
        <taxon>Pseudocercospora</taxon>
    </lineage>
</organism>
<keyword evidence="2" id="KW-1185">Reference proteome</keyword>
<dbReference type="EMBL" id="LFZN01000008">
    <property type="protein sequence ID" value="KXT06040.1"/>
    <property type="molecule type" value="Genomic_DNA"/>
</dbReference>
<protein>
    <submittedName>
        <fullName evidence="1">Uncharacterized protein</fullName>
    </submittedName>
</protein>
<dbReference type="OrthoDB" id="3834674at2759"/>
<proteinExistence type="predicted"/>
<comment type="caution">
    <text evidence="1">The sequence shown here is derived from an EMBL/GenBank/DDBJ whole genome shotgun (WGS) entry which is preliminary data.</text>
</comment>
<accession>A0A139HU97</accession>
<evidence type="ECO:0000313" key="2">
    <source>
        <dbReference type="Proteomes" id="UP000070133"/>
    </source>
</evidence>
<dbReference type="AlphaFoldDB" id="A0A139HU97"/>